<reference evidence="3" key="1">
    <citation type="journal article" date="2023" name="Mol. Phylogenet. Evol.">
        <title>Genome-scale phylogeny and comparative genomics of the fungal order Sordariales.</title>
        <authorList>
            <person name="Hensen N."/>
            <person name="Bonometti L."/>
            <person name="Westerberg I."/>
            <person name="Brannstrom I.O."/>
            <person name="Guillou S."/>
            <person name="Cros-Aarteil S."/>
            <person name="Calhoun S."/>
            <person name="Haridas S."/>
            <person name="Kuo A."/>
            <person name="Mondo S."/>
            <person name="Pangilinan J."/>
            <person name="Riley R."/>
            <person name="LaButti K."/>
            <person name="Andreopoulos B."/>
            <person name="Lipzen A."/>
            <person name="Chen C."/>
            <person name="Yan M."/>
            <person name="Daum C."/>
            <person name="Ng V."/>
            <person name="Clum A."/>
            <person name="Steindorff A."/>
            <person name="Ohm R.A."/>
            <person name="Martin F."/>
            <person name="Silar P."/>
            <person name="Natvig D.O."/>
            <person name="Lalanne C."/>
            <person name="Gautier V."/>
            <person name="Ament-Velasquez S.L."/>
            <person name="Kruys A."/>
            <person name="Hutchinson M.I."/>
            <person name="Powell A.J."/>
            <person name="Barry K."/>
            <person name="Miller A.N."/>
            <person name="Grigoriev I.V."/>
            <person name="Debuchy R."/>
            <person name="Gladieux P."/>
            <person name="Hiltunen Thoren M."/>
            <person name="Johannesson H."/>
        </authorList>
    </citation>
    <scope>NUCLEOTIDE SEQUENCE [LARGE SCALE GENOMIC DNA]</scope>
    <source>
        <strain evidence="3">CBS 340.73</strain>
    </source>
</reference>
<gene>
    <name evidence="2" type="ORF">QBC46DRAFT_420918</name>
</gene>
<name>A0AAN6NCT3_9PEZI</name>
<protein>
    <recommendedName>
        <fullName evidence="4">Suppressor of anucleate metulae protein B</fullName>
    </recommendedName>
</protein>
<keyword evidence="3" id="KW-1185">Reference proteome</keyword>
<feature type="region of interest" description="Disordered" evidence="1">
    <location>
        <begin position="586"/>
        <end position="609"/>
    </location>
</feature>
<evidence type="ECO:0000256" key="1">
    <source>
        <dbReference type="SAM" id="MobiDB-lite"/>
    </source>
</evidence>
<feature type="compositionally biased region" description="Acidic residues" evidence="1">
    <location>
        <begin position="997"/>
        <end position="1048"/>
    </location>
</feature>
<feature type="region of interest" description="Disordered" evidence="1">
    <location>
        <begin position="920"/>
        <end position="951"/>
    </location>
</feature>
<sequence>MSQFPGRPAGMQPSNATGRVKTPSLSRPREAHCVTCRKTSAQAQQQLRICPICRGALYCSDTDTCEKKDEHGHQSLCHTYRITDYPPTSVERYGTPPVRVILFPDQGTKPAIFWVRKTGWEEDAKRIMALRVVCPEAVLSIWSTQFNYIKNARLAGTFKIICCQSGFDRPLNQSLPACYKQSYPAPRFPWKGPILVVRCASNKNIAEDMTMADFSDALDWFAWFAREYVPVPKTVPEQMYPAHITRPVQGIRIRCAAETLRNSSDPFEAVMVDKQHPTRTQYGNAWTQGLRLDIADIHHFFNLGIGNKKYGGVGVHYGQKIGIPLRLSRIVAPPLETERNDWKDVLGDKTNSVASMLAIRVSGTDPKLLGKPSKDWWSANNRDMGDVLVVREDGVDLTIPEITAMCNLLQQWLAMDPKDPRFPDWLSPLNYKSELSKELMKWELDDGKLVKKQRSIELSNDVIKTQVYNTAEAEMNRNRQTNPIGLPQLPFKQIDIERYFIRSANNAPSQRLLAPLREQQPTSLLQHSQALFQEQYKWQTRYRSGLAAIQRGASLDPQVHQWMEKFQHFGSAPGTRVQSIQVPQPNPNFITGRDQQATPRQSQQLSPEQEEHRLYEDLLATVKENKLPSDEQMQFLLDYHETHSEEVDEILEHMLYEQLMGMLPMREKKSLSDLHMQFLVEYQDRHRDEEDIEEQEGRMLYHRLNLMLDDILDEGRPLNEQVPKFIDRYRREHPEEIEERETYHDLMSMLRKKEIPSAEQLHFLAKYQIDHDYEVEAEEEETLYDQIMLVLKQMEQEGLVSEEVRTFITKFRGQQRLQRERPQYPGPIRTQPRPDPFSSGGQTLQPGFQPGVAMPGVMLQHYQHSTQALNVQYGQNNQMLRGMPGSMPQQFRQPTALSYAQPMHPAYGYTPESGVVMPGGPGSMPRYQQPTPLSQPAQPMPPTNSHAHPRRVHFDDGLSVAAPALHNIQQDVWARSQAEVFAAAGLDEHGNPLVNQDGDETEDEDDNATIDENAEDGDDDDGDGDDGDSDGDYEEGDEDDGEGMDDAE</sequence>
<accession>A0AAN6NCT3</accession>
<dbReference type="EMBL" id="MU853766">
    <property type="protein sequence ID" value="KAK3943426.1"/>
    <property type="molecule type" value="Genomic_DNA"/>
</dbReference>
<feature type="region of interest" description="Disordered" evidence="1">
    <location>
        <begin position="985"/>
        <end position="1048"/>
    </location>
</feature>
<comment type="caution">
    <text evidence="2">The sequence shown here is derived from an EMBL/GenBank/DDBJ whole genome shotgun (WGS) entry which is preliminary data.</text>
</comment>
<feature type="region of interest" description="Disordered" evidence="1">
    <location>
        <begin position="1"/>
        <end position="26"/>
    </location>
</feature>
<feature type="compositionally biased region" description="Polar residues" evidence="1">
    <location>
        <begin position="926"/>
        <end position="937"/>
    </location>
</feature>
<evidence type="ECO:0000313" key="2">
    <source>
        <dbReference type="EMBL" id="KAK3943426.1"/>
    </source>
</evidence>
<feature type="region of interest" description="Disordered" evidence="1">
    <location>
        <begin position="814"/>
        <end position="844"/>
    </location>
</feature>
<feature type="compositionally biased region" description="Polar residues" evidence="1">
    <location>
        <begin position="586"/>
        <end position="607"/>
    </location>
</feature>
<dbReference type="AlphaFoldDB" id="A0AAN6NCT3"/>
<evidence type="ECO:0008006" key="4">
    <source>
        <dbReference type="Google" id="ProtNLM"/>
    </source>
</evidence>
<dbReference type="Proteomes" id="UP001303473">
    <property type="component" value="Unassembled WGS sequence"/>
</dbReference>
<organism evidence="2 3">
    <name type="scientific">Diplogelasinospora grovesii</name>
    <dbReference type="NCBI Taxonomy" id="303347"/>
    <lineage>
        <taxon>Eukaryota</taxon>
        <taxon>Fungi</taxon>
        <taxon>Dikarya</taxon>
        <taxon>Ascomycota</taxon>
        <taxon>Pezizomycotina</taxon>
        <taxon>Sordariomycetes</taxon>
        <taxon>Sordariomycetidae</taxon>
        <taxon>Sordariales</taxon>
        <taxon>Diplogelasinosporaceae</taxon>
        <taxon>Diplogelasinospora</taxon>
    </lineage>
</organism>
<evidence type="ECO:0000313" key="3">
    <source>
        <dbReference type="Proteomes" id="UP001303473"/>
    </source>
</evidence>
<proteinExistence type="predicted"/>